<reference evidence="1 2" key="1">
    <citation type="journal article" date="2018" name="Sci. Rep.">
        <title>Comparative genomics provides insights into the lifestyle and reveals functional heterogeneity of dark septate endophytic fungi.</title>
        <authorList>
            <person name="Knapp D.G."/>
            <person name="Nemeth J.B."/>
            <person name="Barry K."/>
            <person name="Hainaut M."/>
            <person name="Henrissat B."/>
            <person name="Johnson J."/>
            <person name="Kuo A."/>
            <person name="Lim J.H.P."/>
            <person name="Lipzen A."/>
            <person name="Nolan M."/>
            <person name="Ohm R.A."/>
            <person name="Tamas L."/>
            <person name="Grigoriev I.V."/>
            <person name="Spatafora J.W."/>
            <person name="Nagy L.G."/>
            <person name="Kovacs G.M."/>
        </authorList>
    </citation>
    <scope>NUCLEOTIDE SEQUENCE [LARGE SCALE GENOMIC DNA]</scope>
    <source>
        <strain evidence="1 2">DSE2036</strain>
    </source>
</reference>
<dbReference type="AlphaFoldDB" id="A0A2V1DXI7"/>
<name>A0A2V1DXI7_9PLEO</name>
<accession>A0A2V1DXI7</accession>
<gene>
    <name evidence="1" type="ORF">DM02DRAFT_316861</name>
</gene>
<evidence type="ECO:0000313" key="2">
    <source>
        <dbReference type="Proteomes" id="UP000244855"/>
    </source>
</evidence>
<sequence>MSMGVLGNQLVLFRVEKEVSLQRPKTSGGMTGWNVVGVGREGSRGVAAKTRRWKLRQAIGGSGNENRARGSQSINDFRGRAGWDKETRLTKLIECRVRQRCRRVLWYGREWVGMEGRGGGGGEKKSVDDFLRFPKFWGLVCYCGVDSGAVNGEPDTTKSNQRGDVAFGRTCGMHRAVEQSGIKTKFC</sequence>
<keyword evidence="2" id="KW-1185">Reference proteome</keyword>
<evidence type="ECO:0000313" key="1">
    <source>
        <dbReference type="EMBL" id="PVI02024.1"/>
    </source>
</evidence>
<dbReference type="Proteomes" id="UP000244855">
    <property type="component" value="Unassembled WGS sequence"/>
</dbReference>
<organism evidence="1 2">
    <name type="scientific">Periconia macrospinosa</name>
    <dbReference type="NCBI Taxonomy" id="97972"/>
    <lineage>
        <taxon>Eukaryota</taxon>
        <taxon>Fungi</taxon>
        <taxon>Dikarya</taxon>
        <taxon>Ascomycota</taxon>
        <taxon>Pezizomycotina</taxon>
        <taxon>Dothideomycetes</taxon>
        <taxon>Pleosporomycetidae</taxon>
        <taxon>Pleosporales</taxon>
        <taxon>Massarineae</taxon>
        <taxon>Periconiaceae</taxon>
        <taxon>Periconia</taxon>
    </lineage>
</organism>
<proteinExistence type="predicted"/>
<protein>
    <submittedName>
        <fullName evidence="1">Uncharacterized protein</fullName>
    </submittedName>
</protein>
<dbReference type="EMBL" id="KZ805348">
    <property type="protein sequence ID" value="PVI02024.1"/>
    <property type="molecule type" value="Genomic_DNA"/>
</dbReference>